<dbReference type="AlphaFoldDB" id="A0A4R6BCQ0"/>
<evidence type="ECO:0000313" key="9">
    <source>
        <dbReference type="Proteomes" id="UP000295310"/>
    </source>
</evidence>
<evidence type="ECO:0000256" key="4">
    <source>
        <dbReference type="ARBA" id="ARBA00022989"/>
    </source>
</evidence>
<protein>
    <submittedName>
        <fullName evidence="8">Cation diffusion facilitator family transporter</fullName>
    </submittedName>
</protein>
<keyword evidence="9" id="KW-1185">Reference proteome</keyword>
<evidence type="ECO:0000259" key="7">
    <source>
        <dbReference type="Pfam" id="PF01545"/>
    </source>
</evidence>
<evidence type="ECO:0000313" key="8">
    <source>
        <dbReference type="EMBL" id="TDL95619.1"/>
    </source>
</evidence>
<keyword evidence="2" id="KW-0813">Transport</keyword>
<evidence type="ECO:0000256" key="2">
    <source>
        <dbReference type="ARBA" id="ARBA00022448"/>
    </source>
</evidence>
<dbReference type="InterPro" id="IPR002524">
    <property type="entry name" value="Cation_efflux"/>
</dbReference>
<dbReference type="PANTHER" id="PTHR13414:SF9">
    <property type="entry name" value="PROTON-COUPLED ZINC ANTIPORTER SLC30A9, MITOCHONDRIAL"/>
    <property type="match status" value="1"/>
</dbReference>
<evidence type="ECO:0000256" key="5">
    <source>
        <dbReference type="ARBA" id="ARBA00023136"/>
    </source>
</evidence>
<dbReference type="EMBL" id="SCWA01000013">
    <property type="protein sequence ID" value="TDL95619.1"/>
    <property type="molecule type" value="Genomic_DNA"/>
</dbReference>
<dbReference type="SUPFAM" id="SSF160240">
    <property type="entry name" value="Cation efflux protein cytoplasmic domain-like"/>
    <property type="match status" value="1"/>
</dbReference>
<dbReference type="Gene3D" id="1.20.1510.10">
    <property type="entry name" value="Cation efflux protein transmembrane domain"/>
    <property type="match status" value="1"/>
</dbReference>
<keyword evidence="4 6" id="KW-1133">Transmembrane helix</keyword>
<dbReference type="OrthoDB" id="9806522at2"/>
<organism evidence="8 9">
    <name type="scientific">Macrococcus brunensis</name>
    <dbReference type="NCBI Taxonomy" id="198483"/>
    <lineage>
        <taxon>Bacteria</taxon>
        <taxon>Bacillati</taxon>
        <taxon>Bacillota</taxon>
        <taxon>Bacilli</taxon>
        <taxon>Bacillales</taxon>
        <taxon>Staphylococcaceae</taxon>
        <taxon>Macrococcus</taxon>
    </lineage>
</organism>
<evidence type="ECO:0000256" key="6">
    <source>
        <dbReference type="SAM" id="Phobius"/>
    </source>
</evidence>
<feature type="transmembrane region" description="Helical" evidence="6">
    <location>
        <begin position="16"/>
        <end position="36"/>
    </location>
</feature>
<dbReference type="Proteomes" id="UP000295310">
    <property type="component" value="Unassembled WGS sequence"/>
</dbReference>
<feature type="domain" description="Cation efflux protein transmembrane" evidence="7">
    <location>
        <begin position="16"/>
        <end position="229"/>
    </location>
</feature>
<name>A0A4R6BCQ0_9STAP</name>
<comment type="caution">
    <text evidence="8">The sequence shown here is derived from an EMBL/GenBank/DDBJ whole genome shotgun (WGS) entry which is preliminary data.</text>
</comment>
<dbReference type="PANTHER" id="PTHR13414">
    <property type="entry name" value="HUEL-CATION TRANSPORTER"/>
    <property type="match status" value="1"/>
</dbReference>
<sequence>MTGLFSLLKKGSKSSLMAAIVNFILGALKFGAYLITGNVAMFAEMMHSLGDAANQLFVWIGSAVSKKDPNEKFPFGYGRLVNIVCLFAVIIVAILAYETVLEGIHHIQHPSHEGQPFNHFLINAGVLLIGIVLEAAVLYKAGKEVLEEAHKPMTGIHPFTTSYLSLNKAKPATKLVFMEDTVATLGGVLALIAIVIARLTGFGQIEGIVSVIIGLMMFFVVARVFLENAAGAIGVSDQEMEVNASRIILENEHITDIKRLTVLKEGEDLHLEAVLETPYADMNLRQLSEIKKQIAQRLLEQPHVVDVNLEFMEADDVRDWKNDHGSSTYRMFTKEDK</sequence>
<feature type="transmembrane region" description="Helical" evidence="6">
    <location>
        <begin position="117"/>
        <end position="139"/>
    </location>
</feature>
<dbReference type="GO" id="GO:0006829">
    <property type="term" value="P:zinc ion transport"/>
    <property type="evidence" value="ECO:0007669"/>
    <property type="project" value="InterPro"/>
</dbReference>
<feature type="transmembrane region" description="Helical" evidence="6">
    <location>
        <begin position="207"/>
        <end position="226"/>
    </location>
</feature>
<evidence type="ECO:0000256" key="1">
    <source>
        <dbReference type="ARBA" id="ARBA00004141"/>
    </source>
</evidence>
<dbReference type="InterPro" id="IPR036837">
    <property type="entry name" value="Cation_efflux_CTD_sf"/>
</dbReference>
<keyword evidence="5 6" id="KW-0472">Membrane</keyword>
<dbReference type="RefSeq" id="WP_133432338.1">
    <property type="nucleotide sequence ID" value="NZ_SCWA01000013.1"/>
</dbReference>
<dbReference type="NCBIfam" id="TIGR01297">
    <property type="entry name" value="CDF"/>
    <property type="match status" value="1"/>
</dbReference>
<dbReference type="GO" id="GO:0008324">
    <property type="term" value="F:monoatomic cation transmembrane transporter activity"/>
    <property type="evidence" value="ECO:0007669"/>
    <property type="project" value="InterPro"/>
</dbReference>
<accession>A0A4R6BCQ0</accession>
<dbReference type="InterPro" id="IPR040177">
    <property type="entry name" value="SLC30A9"/>
</dbReference>
<dbReference type="SUPFAM" id="SSF161111">
    <property type="entry name" value="Cation efflux protein transmembrane domain-like"/>
    <property type="match status" value="1"/>
</dbReference>
<dbReference type="Pfam" id="PF01545">
    <property type="entry name" value="Cation_efflux"/>
    <property type="match status" value="1"/>
</dbReference>
<dbReference type="InterPro" id="IPR058533">
    <property type="entry name" value="Cation_efflux_TM"/>
</dbReference>
<feature type="transmembrane region" description="Helical" evidence="6">
    <location>
        <begin position="182"/>
        <end position="201"/>
    </location>
</feature>
<gene>
    <name evidence="8" type="ORF">ERX27_08090</name>
</gene>
<feature type="transmembrane region" description="Helical" evidence="6">
    <location>
        <begin position="76"/>
        <end position="97"/>
    </location>
</feature>
<reference evidence="8 9" key="1">
    <citation type="submission" date="2019-01" db="EMBL/GenBank/DDBJ databases">
        <title>Draft genome sequences of the type strains of six Macrococcus species.</title>
        <authorList>
            <person name="Mazhar S."/>
            <person name="Altermann E."/>
            <person name="Hill C."/>
            <person name="Mcauliffe O."/>
        </authorList>
    </citation>
    <scope>NUCLEOTIDE SEQUENCE [LARGE SCALE GENOMIC DNA]</scope>
    <source>
        <strain evidence="8 9">CCM4811</strain>
    </source>
</reference>
<keyword evidence="3 6" id="KW-0812">Transmembrane</keyword>
<comment type="subcellular location">
    <subcellularLocation>
        <location evidence="1">Membrane</location>
        <topology evidence="1">Multi-pass membrane protein</topology>
    </subcellularLocation>
</comment>
<proteinExistence type="predicted"/>
<dbReference type="InterPro" id="IPR027469">
    <property type="entry name" value="Cation_efflux_TMD_sf"/>
</dbReference>
<dbReference type="GO" id="GO:0016020">
    <property type="term" value="C:membrane"/>
    <property type="evidence" value="ECO:0007669"/>
    <property type="project" value="UniProtKB-SubCell"/>
</dbReference>
<evidence type="ECO:0000256" key="3">
    <source>
        <dbReference type="ARBA" id="ARBA00022692"/>
    </source>
</evidence>